<dbReference type="InterPro" id="IPR035965">
    <property type="entry name" value="PAS-like_dom_sf"/>
</dbReference>
<dbReference type="InterPro" id="IPR036638">
    <property type="entry name" value="HLH_DNA-bd_sf"/>
</dbReference>
<dbReference type="PROSITE" id="PS50112">
    <property type="entry name" value="PAS"/>
    <property type="match status" value="1"/>
</dbReference>
<dbReference type="SMART" id="SM00086">
    <property type="entry name" value="PAC"/>
    <property type="match status" value="1"/>
</dbReference>
<dbReference type="InterPro" id="IPR021537">
    <property type="entry name" value="HIF_alpha-like"/>
</dbReference>
<dbReference type="Pfam" id="PF08447">
    <property type="entry name" value="PAS_3"/>
    <property type="match status" value="1"/>
</dbReference>
<dbReference type="InterPro" id="IPR014887">
    <property type="entry name" value="HIF-1_CTAD"/>
</dbReference>
<dbReference type="GO" id="GO:0005737">
    <property type="term" value="C:cytoplasm"/>
    <property type="evidence" value="ECO:0007669"/>
    <property type="project" value="UniProtKB-SubCell"/>
</dbReference>
<keyword evidence="11" id="KW-0539">Nucleus</keyword>
<feature type="domain" description="PAS" evidence="14">
    <location>
        <begin position="92"/>
        <end position="156"/>
    </location>
</feature>
<dbReference type="GO" id="GO:0046983">
    <property type="term" value="F:protein dimerization activity"/>
    <property type="evidence" value="ECO:0007669"/>
    <property type="project" value="InterPro"/>
</dbReference>
<evidence type="ECO:0000256" key="13">
    <source>
        <dbReference type="SAM" id="MobiDB-lite"/>
    </source>
</evidence>
<evidence type="ECO:0000256" key="10">
    <source>
        <dbReference type="ARBA" id="ARBA00023163"/>
    </source>
</evidence>
<dbReference type="Gene3D" id="3.30.450.20">
    <property type="entry name" value="PAS domain"/>
    <property type="match status" value="2"/>
</dbReference>
<evidence type="ECO:0000256" key="9">
    <source>
        <dbReference type="ARBA" id="ARBA00023159"/>
    </source>
</evidence>
<dbReference type="InterPro" id="IPR000014">
    <property type="entry name" value="PAS"/>
</dbReference>
<evidence type="ECO:0000256" key="4">
    <source>
        <dbReference type="ARBA" id="ARBA00022490"/>
    </source>
</evidence>
<dbReference type="PANTHER" id="PTHR23043:SF7">
    <property type="entry name" value="HYPOXIA-INDUCIBLE FACTOR 1-ALPHA"/>
    <property type="match status" value="1"/>
</dbReference>
<comment type="subcellular location">
    <subcellularLocation>
        <location evidence="2">Cytoplasm</location>
    </subcellularLocation>
    <subcellularLocation>
        <location evidence="1">Nucleus</location>
    </subcellularLocation>
</comment>
<feature type="compositionally biased region" description="Polar residues" evidence="13">
    <location>
        <begin position="474"/>
        <end position="494"/>
    </location>
</feature>
<keyword evidence="12" id="KW-0379">Hydroxylation</keyword>
<dbReference type="FunFam" id="4.10.280.10:FF:000076">
    <property type="entry name" value="hypoxia-inducible factor 3-alpha isoform X1"/>
    <property type="match status" value="1"/>
</dbReference>
<keyword evidence="8" id="KW-0238">DNA-binding</keyword>
<keyword evidence="10" id="KW-0804">Transcription</keyword>
<dbReference type="PROSITE" id="PS50888">
    <property type="entry name" value="BHLH"/>
    <property type="match status" value="1"/>
</dbReference>
<dbReference type="InterPro" id="IPR013655">
    <property type="entry name" value="PAS_fold_3"/>
</dbReference>
<dbReference type="AlphaFoldDB" id="A0A8C1TZ35"/>
<dbReference type="Pfam" id="PF23171">
    <property type="entry name" value="bHLH_HIF1A"/>
    <property type="match status" value="1"/>
</dbReference>
<dbReference type="GO" id="GO:0071456">
    <property type="term" value="P:cellular response to hypoxia"/>
    <property type="evidence" value="ECO:0007669"/>
    <property type="project" value="TreeGrafter"/>
</dbReference>
<feature type="region of interest" description="Disordered" evidence="13">
    <location>
        <begin position="461"/>
        <end position="502"/>
    </location>
</feature>
<dbReference type="GO" id="GO:0000977">
    <property type="term" value="F:RNA polymerase II transcription regulatory region sequence-specific DNA binding"/>
    <property type="evidence" value="ECO:0007669"/>
    <property type="project" value="TreeGrafter"/>
</dbReference>
<dbReference type="Pfam" id="PF11413">
    <property type="entry name" value="HIF-1"/>
    <property type="match status" value="1"/>
</dbReference>
<dbReference type="GO" id="GO:0005634">
    <property type="term" value="C:nucleus"/>
    <property type="evidence" value="ECO:0007669"/>
    <property type="project" value="UniProtKB-SubCell"/>
</dbReference>
<evidence type="ECO:0000256" key="12">
    <source>
        <dbReference type="ARBA" id="ARBA00023278"/>
    </source>
</evidence>
<feature type="domain" description="BHLH" evidence="15">
    <location>
        <begin position="16"/>
        <end position="69"/>
    </location>
</feature>
<dbReference type="GO" id="GO:0000981">
    <property type="term" value="F:DNA-binding transcription factor activity, RNA polymerase II-specific"/>
    <property type="evidence" value="ECO:0007669"/>
    <property type="project" value="TreeGrafter"/>
</dbReference>
<evidence type="ECO:0000259" key="14">
    <source>
        <dbReference type="PROSITE" id="PS50112"/>
    </source>
</evidence>
<evidence type="ECO:0000256" key="1">
    <source>
        <dbReference type="ARBA" id="ARBA00004123"/>
    </source>
</evidence>
<dbReference type="Pfam" id="PF00989">
    <property type="entry name" value="PAS"/>
    <property type="match status" value="1"/>
</dbReference>
<keyword evidence="4" id="KW-0963">Cytoplasm</keyword>
<dbReference type="GO" id="GO:0048513">
    <property type="term" value="P:animal organ development"/>
    <property type="evidence" value="ECO:0007669"/>
    <property type="project" value="UniProtKB-ARBA"/>
</dbReference>
<organism evidence="16 17">
    <name type="scientific">Cyprinus carpio</name>
    <name type="common">Common carp</name>
    <dbReference type="NCBI Taxonomy" id="7962"/>
    <lineage>
        <taxon>Eukaryota</taxon>
        <taxon>Metazoa</taxon>
        <taxon>Chordata</taxon>
        <taxon>Craniata</taxon>
        <taxon>Vertebrata</taxon>
        <taxon>Euteleostomi</taxon>
        <taxon>Actinopterygii</taxon>
        <taxon>Neopterygii</taxon>
        <taxon>Teleostei</taxon>
        <taxon>Ostariophysi</taxon>
        <taxon>Cypriniformes</taxon>
        <taxon>Cyprinidae</taxon>
        <taxon>Cyprininae</taxon>
        <taxon>Cyprinus</taxon>
    </lineage>
</organism>
<evidence type="ECO:0000256" key="2">
    <source>
        <dbReference type="ARBA" id="ARBA00004496"/>
    </source>
</evidence>
<sequence>MDYICACVLYRVSSERRKEKSRDAARCRRGKEAEVFYELARELPLPHSVTSNLDKASVMRLALSYLRLRKLLKTDVLDVESELDSRWNSSYLKALDGFLMVLSADGDIVYLSESVSKCLGLPQIDLTGHSVFEFTHPCDHEELREMLAHRTGLSKKAKEQHTNRSFLLRMKCTLTSRGRTVNVKSASWKVLRCSGHIHTTDCIKKGVCEEKNVRSAYLVLICESIPHPANIEAPLDSRTFLSRHTLDMRFTYCDERIKELLGFDPVDLLHHSVYEYYHALDSVHMTKAHHNLFVKGQVCTGQYRLLAKAGGFAWAETQATVIYNSKNSQPQCVVCVNYILSGIEQPKQILSLQQTNSTNIKQEQEEHHKESLRAEVSVEDLKEDAKAKDEQKEECVREELHDSLKGKPEALTVVDPILTLDITSTDSVISVLTEIPLYNDVMLPSSSALLPLSPLSLNDDDASTALLQPDDFPFSQSPAPDSSRSQVKSSQNYSVDLPVDSELSDQLKPDHVERLFSMDIESKTPFNTQGVGLDLEMLAPYIPMNDDFQLQTFSPAESMCSSPGSVLELTPSSSTQTAPALPAAPLDLVSLCINAYLSGILTVDGVFSQDSVLQVVNDFPEKKIRKSDASSSEGLCHATILLLPSDVARRLLSRSEGGAIMMPFPQITRYDCEVNAPVTGRQHLLQGEELLCALDLVI</sequence>
<dbReference type="SMART" id="SM00353">
    <property type="entry name" value="HLH"/>
    <property type="match status" value="1"/>
</dbReference>
<dbReference type="InterPro" id="IPR013767">
    <property type="entry name" value="PAS_fold"/>
</dbReference>
<name>A0A8C1TZ35_CYPCA</name>
<keyword evidence="7" id="KW-0805">Transcription regulation</keyword>
<protein>
    <recommendedName>
        <fullName evidence="3">Hypoxia-inducible factor 1-alpha</fullName>
    </recommendedName>
</protein>
<evidence type="ECO:0000256" key="7">
    <source>
        <dbReference type="ARBA" id="ARBA00023015"/>
    </source>
</evidence>
<evidence type="ECO:0000313" key="16">
    <source>
        <dbReference type="Ensembl" id="ENSCCRP00015028986.1"/>
    </source>
</evidence>
<dbReference type="Proteomes" id="UP000694700">
    <property type="component" value="Unplaced"/>
</dbReference>
<dbReference type="PANTHER" id="PTHR23043">
    <property type="entry name" value="HYPOXIA-INDUCIBLE FACTOR 1 ALPHA"/>
    <property type="match status" value="1"/>
</dbReference>
<keyword evidence="6" id="KW-0832">Ubl conjugation</keyword>
<dbReference type="SUPFAM" id="SSF47459">
    <property type="entry name" value="HLH, helix-loop-helix DNA-binding domain"/>
    <property type="match status" value="1"/>
</dbReference>
<dbReference type="SUPFAM" id="SSF55785">
    <property type="entry name" value="PYP-like sensor domain (PAS domain)"/>
    <property type="match status" value="2"/>
</dbReference>
<dbReference type="FunFam" id="3.30.450.20:FF:000005">
    <property type="entry name" value="Hypoxia-inducible factor 1 subunit alpha"/>
    <property type="match status" value="1"/>
</dbReference>
<evidence type="ECO:0000256" key="3">
    <source>
        <dbReference type="ARBA" id="ARBA00014446"/>
    </source>
</evidence>
<dbReference type="FunFam" id="3.30.450.20:FF:000015">
    <property type="entry name" value="Hypoxia-inducible factor 1-alpha isoform 1"/>
    <property type="match status" value="1"/>
</dbReference>
<dbReference type="NCBIfam" id="TIGR00229">
    <property type="entry name" value="sensory_box"/>
    <property type="match status" value="1"/>
</dbReference>
<dbReference type="InterPro" id="IPR011598">
    <property type="entry name" value="bHLH_dom"/>
</dbReference>
<dbReference type="InterPro" id="IPR001610">
    <property type="entry name" value="PAC"/>
</dbReference>
<evidence type="ECO:0000256" key="8">
    <source>
        <dbReference type="ARBA" id="ARBA00023125"/>
    </source>
</evidence>
<dbReference type="Pfam" id="PF08778">
    <property type="entry name" value="HIF-1a_CTAD"/>
    <property type="match status" value="1"/>
</dbReference>
<dbReference type="Ensembl" id="ENSCCRT00015030007.1">
    <property type="protein sequence ID" value="ENSCCRP00015028986.1"/>
    <property type="gene ID" value="ENSCCRG00015009113.1"/>
</dbReference>
<evidence type="ECO:0000256" key="5">
    <source>
        <dbReference type="ARBA" id="ARBA00022737"/>
    </source>
</evidence>
<keyword evidence="5" id="KW-0677">Repeat</keyword>
<evidence type="ECO:0000313" key="17">
    <source>
        <dbReference type="Proteomes" id="UP000694700"/>
    </source>
</evidence>
<dbReference type="CDD" id="cd00130">
    <property type="entry name" value="PAS"/>
    <property type="match status" value="2"/>
</dbReference>
<proteinExistence type="predicted"/>
<evidence type="ECO:0000256" key="11">
    <source>
        <dbReference type="ARBA" id="ARBA00023242"/>
    </source>
</evidence>
<dbReference type="SMART" id="SM00091">
    <property type="entry name" value="PAS"/>
    <property type="match status" value="2"/>
</dbReference>
<evidence type="ECO:0000259" key="15">
    <source>
        <dbReference type="PROSITE" id="PS50888"/>
    </source>
</evidence>
<accession>A0A8C1TZ35</accession>
<evidence type="ECO:0000256" key="6">
    <source>
        <dbReference type="ARBA" id="ARBA00022843"/>
    </source>
</evidence>
<reference evidence="16" key="1">
    <citation type="submission" date="2025-08" db="UniProtKB">
        <authorList>
            <consortium name="Ensembl"/>
        </authorList>
    </citation>
    <scope>IDENTIFICATION</scope>
</reference>
<keyword evidence="9" id="KW-0010">Activator</keyword>